<keyword evidence="3" id="KW-0217">Developmental protein</keyword>
<evidence type="ECO:0000256" key="5">
    <source>
        <dbReference type="ARBA" id="ARBA00023125"/>
    </source>
</evidence>
<dbReference type="InterPro" id="IPR040222">
    <property type="entry name" value="ALOG"/>
</dbReference>
<proteinExistence type="inferred from homology"/>
<dbReference type="GO" id="GO:0009416">
    <property type="term" value="P:response to light stimulus"/>
    <property type="evidence" value="ECO:0007669"/>
    <property type="project" value="TreeGrafter"/>
</dbReference>
<dbReference type="PROSITE" id="PS51697">
    <property type="entry name" value="ALOG"/>
    <property type="match status" value="1"/>
</dbReference>
<dbReference type="GO" id="GO:0003677">
    <property type="term" value="F:DNA binding"/>
    <property type="evidence" value="ECO:0007669"/>
    <property type="project" value="UniProtKB-KW"/>
</dbReference>
<dbReference type="EMBL" id="JACEFO010002479">
    <property type="protein sequence ID" value="KAF8658697.1"/>
    <property type="molecule type" value="Genomic_DNA"/>
</dbReference>
<dbReference type="GO" id="GO:0005634">
    <property type="term" value="C:nucleus"/>
    <property type="evidence" value="ECO:0007669"/>
    <property type="project" value="UniProtKB-SubCell"/>
</dbReference>
<evidence type="ECO:0000313" key="10">
    <source>
        <dbReference type="EMBL" id="KAF8658697.1"/>
    </source>
</evidence>
<feature type="region of interest" description="Disordered" evidence="8">
    <location>
        <begin position="264"/>
        <end position="288"/>
    </location>
</feature>
<protein>
    <recommendedName>
        <fullName evidence="9">ALOG domain-containing protein</fullName>
    </recommendedName>
</protein>
<feature type="domain" description="ALOG" evidence="9">
    <location>
        <begin position="283"/>
        <end position="410"/>
    </location>
</feature>
<comment type="subcellular location">
    <subcellularLocation>
        <location evidence="1">Nucleus</location>
    </subcellularLocation>
</comment>
<dbReference type="GO" id="GO:0009299">
    <property type="term" value="P:mRNA transcription"/>
    <property type="evidence" value="ECO:0007669"/>
    <property type="project" value="TreeGrafter"/>
</dbReference>
<dbReference type="Pfam" id="PF04852">
    <property type="entry name" value="ALOG_dom"/>
    <property type="match status" value="1"/>
</dbReference>
<dbReference type="Proteomes" id="UP000636709">
    <property type="component" value="Unassembled WGS sequence"/>
</dbReference>
<evidence type="ECO:0000256" key="7">
    <source>
        <dbReference type="ARBA" id="ARBA00023242"/>
    </source>
</evidence>
<dbReference type="PANTHER" id="PTHR31165">
    <property type="entry name" value="PROTEIN G1-LIKE2"/>
    <property type="match status" value="1"/>
</dbReference>
<keyword evidence="6" id="KW-0804">Transcription</keyword>
<feature type="compositionally biased region" description="Gly residues" evidence="8">
    <location>
        <begin position="507"/>
        <end position="520"/>
    </location>
</feature>
<evidence type="ECO:0000256" key="2">
    <source>
        <dbReference type="ARBA" id="ARBA00010308"/>
    </source>
</evidence>
<keyword evidence="5" id="KW-0238">DNA-binding</keyword>
<evidence type="ECO:0000256" key="8">
    <source>
        <dbReference type="SAM" id="MobiDB-lite"/>
    </source>
</evidence>
<dbReference type="PANTHER" id="PTHR31165:SF122">
    <property type="entry name" value="PROTEIN G1-LIKE1"/>
    <property type="match status" value="1"/>
</dbReference>
<keyword evidence="11" id="KW-1185">Reference proteome</keyword>
<evidence type="ECO:0000256" key="3">
    <source>
        <dbReference type="ARBA" id="ARBA00022473"/>
    </source>
</evidence>
<evidence type="ECO:0000256" key="6">
    <source>
        <dbReference type="ARBA" id="ARBA00023163"/>
    </source>
</evidence>
<reference evidence="10" key="1">
    <citation type="submission" date="2020-07" db="EMBL/GenBank/DDBJ databases">
        <title>Genome sequence and genetic diversity analysis of an under-domesticated orphan crop, white fonio (Digitaria exilis).</title>
        <authorList>
            <person name="Bennetzen J.L."/>
            <person name="Chen S."/>
            <person name="Ma X."/>
            <person name="Wang X."/>
            <person name="Yssel A.E.J."/>
            <person name="Chaluvadi S.R."/>
            <person name="Johnson M."/>
            <person name="Gangashetty P."/>
            <person name="Hamidou F."/>
            <person name="Sanogo M.D."/>
            <person name="Zwaenepoel A."/>
            <person name="Wallace J."/>
            <person name="Van De Peer Y."/>
            <person name="Van Deynze A."/>
        </authorList>
    </citation>
    <scope>NUCLEOTIDE SEQUENCE</scope>
    <source>
        <tissue evidence="10">Leaves</tissue>
    </source>
</reference>
<gene>
    <name evidence="10" type="ORF">HU200_059173</name>
</gene>
<feature type="region of interest" description="Disordered" evidence="8">
    <location>
        <begin position="491"/>
        <end position="520"/>
    </location>
</feature>
<sequence length="548" mass="57992">MLQLACSRNASKFTAPFAVLRVKRRARSIGNLASRSLHDVCRNDDDSTKGVTRTHTIPSVASTVAPSLAINDWAHRLGPPPPPPSSFLPFFAFLPPPLLGSIDTAAAGSRSSLPAAIYTHPATALASCYYTSSPPSSPPPSLPATDLVLLRLAPGPLYCPPRQKRETASVSSSGLLVPARASPTTRARARAAASSPRPIDDGRFPLLAAASLSLSLSLSLPNQLQPVLLQLIASAAADLRSGNSWDVMRSEPPYDLRQQVDMQGGGGVAAADSPGGEAPRPSRYESQKRRDWHTFGQYLRNHRPPLELSRCSGAHVLEFLRYLDQFGKTKVHAHGCPFFGHPSPPAPCPCPLKQAWGSLDALVGRLRAAFEEHGGKPEANPFGARAVRLYLREVRDSQAKARGIAYEKKRRKRSSSSSSAASQQQQQAAATPPPPQGVSSPAMSDAAAGNERAAVVEARAHVPEAVVQAHAHHHHFFFPPHPQFLHGFSLVPSNHHHHHHEGVPAGNNGGGSSSSAGDGGGGDEMALALAAAAEAHAAGCLLPLSVFN</sequence>
<accession>A0A835ACG9</accession>
<feature type="compositionally biased region" description="Low complexity" evidence="8">
    <location>
        <begin position="415"/>
        <end position="430"/>
    </location>
</feature>
<evidence type="ECO:0000256" key="4">
    <source>
        <dbReference type="ARBA" id="ARBA00023015"/>
    </source>
</evidence>
<keyword evidence="4" id="KW-0805">Transcription regulation</keyword>
<evidence type="ECO:0000256" key="1">
    <source>
        <dbReference type="ARBA" id="ARBA00004123"/>
    </source>
</evidence>
<dbReference type="InterPro" id="IPR006936">
    <property type="entry name" value="ALOG_dom"/>
</dbReference>
<name>A0A835ACG9_9POAL</name>
<evidence type="ECO:0000259" key="9">
    <source>
        <dbReference type="PROSITE" id="PS51697"/>
    </source>
</evidence>
<evidence type="ECO:0000313" key="11">
    <source>
        <dbReference type="Proteomes" id="UP000636709"/>
    </source>
</evidence>
<dbReference type="OrthoDB" id="1906822at2759"/>
<comment type="similarity">
    <text evidence="2">Belongs to the plant homeotic and developmental regulators ALOG protein family.</text>
</comment>
<dbReference type="AlphaFoldDB" id="A0A835ACG9"/>
<comment type="caution">
    <text evidence="10">The sequence shown here is derived from an EMBL/GenBank/DDBJ whole genome shotgun (WGS) entry which is preliminary data.</text>
</comment>
<keyword evidence="7" id="KW-0539">Nucleus</keyword>
<organism evidence="10 11">
    <name type="scientific">Digitaria exilis</name>
    <dbReference type="NCBI Taxonomy" id="1010633"/>
    <lineage>
        <taxon>Eukaryota</taxon>
        <taxon>Viridiplantae</taxon>
        <taxon>Streptophyta</taxon>
        <taxon>Embryophyta</taxon>
        <taxon>Tracheophyta</taxon>
        <taxon>Spermatophyta</taxon>
        <taxon>Magnoliopsida</taxon>
        <taxon>Liliopsida</taxon>
        <taxon>Poales</taxon>
        <taxon>Poaceae</taxon>
        <taxon>PACMAD clade</taxon>
        <taxon>Panicoideae</taxon>
        <taxon>Panicodae</taxon>
        <taxon>Paniceae</taxon>
        <taxon>Anthephorinae</taxon>
        <taxon>Digitaria</taxon>
    </lineage>
</organism>
<feature type="region of interest" description="Disordered" evidence="8">
    <location>
        <begin position="402"/>
        <end position="454"/>
    </location>
</feature>